<gene>
    <name evidence="2" type="ORF">BSAL_89720</name>
</gene>
<evidence type="ECO:0000256" key="1">
    <source>
        <dbReference type="SAM" id="MobiDB-lite"/>
    </source>
</evidence>
<keyword evidence="3" id="KW-1185">Reference proteome</keyword>
<dbReference type="OMA" id="VMRASSM"/>
<feature type="compositionally biased region" description="Acidic residues" evidence="1">
    <location>
        <begin position="48"/>
        <end position="59"/>
    </location>
</feature>
<name>A0A0S4J350_BODSA</name>
<proteinExistence type="predicted"/>
<dbReference type="VEuPathDB" id="TriTrypDB:BSAL_89720"/>
<accession>A0A0S4J350</accession>
<evidence type="ECO:0000313" key="3">
    <source>
        <dbReference type="Proteomes" id="UP000051952"/>
    </source>
</evidence>
<feature type="compositionally biased region" description="Basic residues" evidence="1">
    <location>
        <begin position="73"/>
        <end position="82"/>
    </location>
</feature>
<feature type="region of interest" description="Disordered" evidence="1">
    <location>
        <begin position="46"/>
        <end position="111"/>
    </location>
</feature>
<reference evidence="3" key="1">
    <citation type="submission" date="2015-09" db="EMBL/GenBank/DDBJ databases">
        <authorList>
            <consortium name="Pathogen Informatics"/>
        </authorList>
    </citation>
    <scope>NUCLEOTIDE SEQUENCE [LARGE SCALE GENOMIC DNA]</scope>
    <source>
        <strain evidence="3">Lake Konstanz</strain>
    </source>
</reference>
<dbReference type="EMBL" id="CYKH01001163">
    <property type="protein sequence ID" value="CUG85401.1"/>
    <property type="molecule type" value="Genomic_DNA"/>
</dbReference>
<protein>
    <recommendedName>
        <fullName evidence="4">MHD2 domain-containing protein</fullName>
    </recommendedName>
</protein>
<organism evidence="2 3">
    <name type="scientific">Bodo saltans</name>
    <name type="common">Flagellated protozoan</name>
    <dbReference type="NCBI Taxonomy" id="75058"/>
    <lineage>
        <taxon>Eukaryota</taxon>
        <taxon>Discoba</taxon>
        <taxon>Euglenozoa</taxon>
        <taxon>Kinetoplastea</taxon>
        <taxon>Metakinetoplastina</taxon>
        <taxon>Eubodonida</taxon>
        <taxon>Bodonidae</taxon>
        <taxon>Bodo</taxon>
    </lineage>
</organism>
<evidence type="ECO:0008006" key="4">
    <source>
        <dbReference type="Google" id="ProtNLM"/>
    </source>
</evidence>
<dbReference type="Proteomes" id="UP000051952">
    <property type="component" value="Unassembled WGS sequence"/>
</dbReference>
<evidence type="ECO:0000313" key="2">
    <source>
        <dbReference type="EMBL" id="CUG85401.1"/>
    </source>
</evidence>
<sequence>MTAPKTATSTVLADARFRGTWNPVWMEDNEWLKKFDVDQYFNMHHETLDDEEENEDDASPQDSDGGEHDDHQPRRRGGRRSVRFQLEDGGVAEPTSPASSSSSYDAHRMELDGDDEDGVRKLLHVFQFAAKAILLPAPWADPPLTKKQRKSLLGVLIHRYLDCCPNPIVLGNLIKDLLKDLQHEDVASDLFSHYVSYMSGAPWDKKSFIPQQAPKGSRATMLRQSYAPMLQYYDHYRSLHNFYNNEATLKEFREECDDGVEKRLRIIQQDVSRAEAKISLAIDQWHTLRDPQTPKSCFGNTITVELRELELEGSGQNLREEKWTAKEGNDDEVEVFVIDSKKVIERTRKLSRNVDITISTMFSSRIDVALPLRGAMNGRCSLITEVDKKKRSRLLWPRTQPMAFFLGHKGRDIEEASISIQVRKRTLALLCGLVDGDLVADFSVPLKAPLYTNFAHYESIVREDLGDHAGVHVQRVTTSDVMRGVKATFDVYLSCLEPAHNTRPPPMDVPKEEERRRRMMQDVRDDVWRVDHHANFRALADTVGELDNEIYQILDLYADRYLIHDELRQTVLLVHAAVQSDFSKEDDRTLMEEALQGMMAMRGNITTRVCAKMMDKTMTLLRIQGVERLVTLESIVPSPEAAGPALDKIRSILNLTGLSAVDFPRMIASRTKQETEPNVKKLHKLARLLNSNSSASRMSVLHELNNSPDKQTLVAKARVLVDITEQSLAPLMEALKFALQTGHAGVHALAAMRIDAALVDMMQPFEQCVHYLVTSMLGSSLDPNPLSDECGMLMAFFGHTMDLVQTIGELPPACAKTLDEHCDRFVKLLDPFFPSLWFHLCKAKQPSWVTMLVEHEPLEPVSPGKIFHNETPADAQHLLDALLLVFIKAFRWSNPVLGATNIICFAKEIASFIEGLCEATIVKATSSSQMSEVMVGLCTYSRLCEQLEEYWTAVVEDTLIFVEFRPTEQSQQHKMAPKSVPPPAQAHHHAVLDTSMVPAKLLAPVMTASGDASGVAAGDVQRDMLHAQCVGIKTSTLAGLMECMEKFLDHIASRVRKNFVASLNLRMQNTNDGPGDAAFADVNLKELRRDLHFDLDDCIGVALPKPEGALQLTDDRATIRMSVMRASSMEGRHSFSNGRGRRSAARKMHGDLSLIADNLRESCVRAVYAALRDFGLTFATQVLTPGRKAQLLELIEVVEDVVRDIWPPIEGYIEEDLLITEAHACRSSVLWLCHTSPQLIHILSIGGQDGDVHSAADEMLLETIRQSGDHHFFFFLSQPLRFDKKEHTVSVSCIVGKKNLCLTFHLDH</sequence>